<accession>A0A7S6UEU7</accession>
<dbReference type="RefSeq" id="WP_193984095.1">
    <property type="nucleotide sequence ID" value="NZ_CP063656.1"/>
</dbReference>
<keyword evidence="1" id="KW-0732">Signal</keyword>
<protein>
    <submittedName>
        <fullName evidence="2">Uncharacterized protein</fullName>
    </submittedName>
</protein>
<dbReference type="KEGG" id="lcic:INQ41_10025"/>
<reference evidence="2 3" key="1">
    <citation type="submission" date="2020-10" db="EMBL/GenBank/DDBJ databases">
        <title>complete genome sequencing of Lysobacter sp. H21R20.</title>
        <authorList>
            <person name="Bae J.-W."/>
            <person name="Lee S.-Y."/>
        </authorList>
    </citation>
    <scope>NUCLEOTIDE SEQUENCE [LARGE SCALE GENOMIC DNA]</scope>
    <source>
        <strain evidence="2 3">H21R20</strain>
    </source>
</reference>
<dbReference type="EMBL" id="CP063656">
    <property type="protein sequence ID" value="QOW18988.1"/>
    <property type="molecule type" value="Genomic_DNA"/>
</dbReference>
<gene>
    <name evidence="2" type="ORF">INQ41_10025</name>
</gene>
<organism evidence="2 3">
    <name type="scientific">Novilysobacter ciconiae</name>
    <dbReference type="NCBI Taxonomy" id="2781022"/>
    <lineage>
        <taxon>Bacteria</taxon>
        <taxon>Pseudomonadati</taxon>
        <taxon>Pseudomonadota</taxon>
        <taxon>Gammaproteobacteria</taxon>
        <taxon>Lysobacterales</taxon>
        <taxon>Lysobacteraceae</taxon>
        <taxon>Novilysobacter</taxon>
    </lineage>
</organism>
<evidence type="ECO:0000313" key="2">
    <source>
        <dbReference type="EMBL" id="QOW18988.1"/>
    </source>
</evidence>
<name>A0A7S6UEU7_9GAMM</name>
<keyword evidence="3" id="KW-1185">Reference proteome</keyword>
<feature type="signal peptide" evidence="1">
    <location>
        <begin position="1"/>
        <end position="19"/>
    </location>
</feature>
<proteinExistence type="predicted"/>
<dbReference type="AlphaFoldDB" id="A0A7S6UEU7"/>
<feature type="chain" id="PRO_5032543389" evidence="1">
    <location>
        <begin position="20"/>
        <end position="150"/>
    </location>
</feature>
<dbReference type="Proteomes" id="UP000594059">
    <property type="component" value="Chromosome"/>
</dbReference>
<evidence type="ECO:0000313" key="3">
    <source>
        <dbReference type="Proteomes" id="UP000594059"/>
    </source>
</evidence>
<sequence length="150" mass="16381">MNKTALLLPLLLVAGGAHAQQANACPQLDASTGLTWEYRGGNGADFCRALRADGSEAFGMYISKKPTFSPQRSNRVENGSIGGREVQWYRAELAGQPGIEARETLLKLDDGRSAHVWMQAPSQDQLQQSFELTRDIDFSTRRTAKAIAGQ</sequence>
<evidence type="ECO:0000256" key="1">
    <source>
        <dbReference type="SAM" id="SignalP"/>
    </source>
</evidence>